<evidence type="ECO:0000313" key="3">
    <source>
        <dbReference type="Proteomes" id="UP001304671"/>
    </source>
</evidence>
<dbReference type="Proteomes" id="UP001304671">
    <property type="component" value="Unassembled WGS sequence"/>
</dbReference>
<name>A0ABU5QSC3_9BACT</name>
<dbReference type="RefSeq" id="WP_323251448.1">
    <property type="nucleotide sequence ID" value="NZ_JAYFUL010000034.1"/>
</dbReference>
<dbReference type="EMBL" id="JAYFUL010000034">
    <property type="protein sequence ID" value="MEA5259645.1"/>
    <property type="molecule type" value="Genomic_DNA"/>
</dbReference>
<comment type="caution">
    <text evidence="2">The sequence shown here is derived from an EMBL/GenBank/DDBJ whole genome shotgun (WGS) entry which is preliminary data.</text>
</comment>
<protein>
    <submittedName>
        <fullName evidence="2">Uncharacterized protein</fullName>
    </submittedName>
</protein>
<accession>A0ABU5QSC3</accession>
<keyword evidence="1" id="KW-0732">Signal</keyword>
<keyword evidence="3" id="KW-1185">Reference proteome</keyword>
<evidence type="ECO:0000256" key="1">
    <source>
        <dbReference type="SAM" id="SignalP"/>
    </source>
</evidence>
<feature type="chain" id="PRO_5047455838" evidence="1">
    <location>
        <begin position="25"/>
        <end position="524"/>
    </location>
</feature>
<proteinExistence type="predicted"/>
<organism evidence="2 3">
    <name type="scientific">Arcicella aquatica</name>
    <dbReference type="NCBI Taxonomy" id="217141"/>
    <lineage>
        <taxon>Bacteria</taxon>
        <taxon>Pseudomonadati</taxon>
        <taxon>Bacteroidota</taxon>
        <taxon>Cytophagia</taxon>
        <taxon>Cytophagales</taxon>
        <taxon>Flectobacillaceae</taxon>
        <taxon>Arcicella</taxon>
    </lineage>
</organism>
<evidence type="ECO:0000313" key="2">
    <source>
        <dbReference type="EMBL" id="MEA5259645.1"/>
    </source>
</evidence>
<gene>
    <name evidence="2" type="ORF">VB264_17750</name>
</gene>
<sequence>MNKKLLLLFFNITLFVCLHSTIFAQVFEEYTVDALSQTAPLKPKLKDFKTFDVRLIKYTALNAPIEIKNLPDSDFSTLLSSVSFNPLKQVTDGGDLHVVVLLQAYSDMKLGAYTGFYITLYDKFMNVQGTFQKNWSYLEPKASKKLTDDSAYKVKFKANLESALEDFLATMYKAGVEGHEKYVRVTLAQFSKAKNWPDLKDFNVIIEETNKTLRKQGTNAWLKEITKDDIKYWGEFVNEKDDTDQNDIKRAALHNLCVYYTLNHDEKMARDYLEKYKKVDVELKFNGVKFRYSDRIEEVLINEIFPKKETEPLLTQEIPLDAILEKHQFITVEGTAIPYEGDKFFKEPFKGTIKIVKPEPYFNITNSGAVSTLGGKDVGVPIKLFNGKELVKQLYASNIQKITSNDDSKEFVVRKFRLLTFTYFTLLERTYKGPKVALYEQLFVEDSPVSQKSSNPERQNIAPEVYFWLAKTGDTEGVQTTFINVKKRLFEYFSDCPSIKEKYSEVSYNNLNMKNIVADYDKCK</sequence>
<reference evidence="2 3" key="1">
    <citation type="submission" date="2023-12" db="EMBL/GenBank/DDBJ databases">
        <title>Novel species of the genus Arcicella isolated from rivers.</title>
        <authorList>
            <person name="Lu H."/>
        </authorList>
    </citation>
    <scope>NUCLEOTIDE SEQUENCE [LARGE SCALE GENOMIC DNA]</scope>
    <source>
        <strain evidence="2 3">LMG 21963</strain>
    </source>
</reference>
<feature type="signal peptide" evidence="1">
    <location>
        <begin position="1"/>
        <end position="24"/>
    </location>
</feature>